<comment type="cofactor">
    <cofactor evidence="1 8">
        <name>pyridoxal 5'-phosphate</name>
        <dbReference type="ChEBI" id="CHEBI:597326"/>
    </cofactor>
</comment>
<evidence type="ECO:0000256" key="7">
    <source>
        <dbReference type="ARBA" id="ARBA00049180"/>
    </source>
</evidence>
<protein>
    <recommendedName>
        <fullName evidence="4">L-methionine gamma-lyase</fullName>
        <ecNumber evidence="3">4.4.1.11</ecNumber>
    </recommendedName>
</protein>
<dbReference type="SUPFAM" id="SSF53383">
    <property type="entry name" value="PLP-dependent transferases"/>
    <property type="match status" value="1"/>
</dbReference>
<dbReference type="Pfam" id="PF01053">
    <property type="entry name" value="Cys_Met_Meta_PP"/>
    <property type="match status" value="1"/>
</dbReference>
<dbReference type="PANTHER" id="PTHR11808">
    <property type="entry name" value="TRANS-SULFURATION ENZYME FAMILY MEMBER"/>
    <property type="match status" value="1"/>
</dbReference>
<organism evidence="9 10">
    <name type="scientific">Cytobacillus purgationiresistens</name>
    <dbReference type="NCBI Taxonomy" id="863449"/>
    <lineage>
        <taxon>Bacteria</taxon>
        <taxon>Bacillati</taxon>
        <taxon>Bacillota</taxon>
        <taxon>Bacilli</taxon>
        <taxon>Bacillales</taxon>
        <taxon>Bacillaceae</taxon>
        <taxon>Cytobacillus</taxon>
    </lineage>
</organism>
<dbReference type="InterPro" id="IPR054542">
    <property type="entry name" value="Cys_met_metab_PP"/>
</dbReference>
<dbReference type="PROSITE" id="PS00868">
    <property type="entry name" value="CYS_MET_METAB_PP"/>
    <property type="match status" value="1"/>
</dbReference>
<proteinExistence type="inferred from homology"/>
<evidence type="ECO:0000256" key="3">
    <source>
        <dbReference type="ARBA" id="ARBA00012222"/>
    </source>
</evidence>
<keyword evidence="10" id="KW-1185">Reference proteome</keyword>
<evidence type="ECO:0000256" key="2">
    <source>
        <dbReference type="ARBA" id="ARBA00008667"/>
    </source>
</evidence>
<dbReference type="NCBIfam" id="TIGR01328">
    <property type="entry name" value="met_gam_lyase"/>
    <property type="match status" value="1"/>
</dbReference>
<sequence length="417" mass="46305">MKKHDMSFETKLIHAGYDSGEFKGSLAPPLFQTSTFAFDTAEQGERRFAGDEEGFIYSRLGNPTVRMLEDRIASLENAEAALAFGSGMAAVSSVLIALTNAGDHILCSQGVYGCTFGLLKMMEEKYQITHEFSAMKSKQQLLDAIRPETVCLYVETPINPTLDLVDLTMVAEVAKEKGISVIVDNTFCSPYLQNPLSLGCDIVVHSATKYISGHGDVIAGMVAGSKERMAQISMTTRKDLGGVISPFDAWLLLRGLKTLAVRMDRHCDHARQLAKYLSNHSKVEKVFYPGDVNHRDFAISEKQMKQPGGLISFTIKGDKETAQKFMNELNLIKIAVSLGDAETLIQQPATMTHAVVPVEERFLMGIEEWLAPIICGLREPGRHPKRFRSSVYENKALTRIERNKKEDVSNCLYKKQV</sequence>
<dbReference type="CDD" id="cd00614">
    <property type="entry name" value="CGS_like"/>
    <property type="match status" value="1"/>
</dbReference>
<evidence type="ECO:0000256" key="4">
    <source>
        <dbReference type="ARBA" id="ARBA00019040"/>
    </source>
</evidence>
<evidence type="ECO:0000256" key="5">
    <source>
        <dbReference type="ARBA" id="ARBA00022898"/>
    </source>
</evidence>
<dbReference type="InterPro" id="IPR015422">
    <property type="entry name" value="PyrdxlP-dep_Trfase_small"/>
</dbReference>
<dbReference type="GO" id="GO:0018826">
    <property type="term" value="F:methionine gamma-lyase activity"/>
    <property type="evidence" value="ECO:0007669"/>
    <property type="project" value="UniProtKB-EC"/>
</dbReference>
<keyword evidence="6 9" id="KW-0456">Lyase</keyword>
<gene>
    <name evidence="9" type="ORF">J2S17_004012</name>
</gene>
<evidence type="ECO:0000256" key="8">
    <source>
        <dbReference type="RuleBase" id="RU362118"/>
    </source>
</evidence>
<dbReference type="EC" id="4.4.1.11" evidence="3"/>
<dbReference type="InterPro" id="IPR000277">
    <property type="entry name" value="Cys/Met-Metab_PyrdxlP-dep_enz"/>
</dbReference>
<dbReference type="InterPro" id="IPR015421">
    <property type="entry name" value="PyrdxlP-dep_Trfase_major"/>
</dbReference>
<name>A0ABU0AQ04_9BACI</name>
<dbReference type="EMBL" id="JAUSUB010000020">
    <property type="protein sequence ID" value="MDQ0272120.1"/>
    <property type="molecule type" value="Genomic_DNA"/>
</dbReference>
<dbReference type="PIRSF" id="PIRSF001434">
    <property type="entry name" value="CGS"/>
    <property type="match status" value="1"/>
</dbReference>
<evidence type="ECO:0000313" key="10">
    <source>
        <dbReference type="Proteomes" id="UP001238088"/>
    </source>
</evidence>
<dbReference type="Gene3D" id="3.40.640.10">
    <property type="entry name" value="Type I PLP-dependent aspartate aminotransferase-like (Major domain)"/>
    <property type="match status" value="1"/>
</dbReference>
<accession>A0ABU0AQ04</accession>
<dbReference type="InterPro" id="IPR006237">
    <property type="entry name" value="L-Met_gamma_lys"/>
</dbReference>
<evidence type="ECO:0000313" key="9">
    <source>
        <dbReference type="EMBL" id="MDQ0272120.1"/>
    </source>
</evidence>
<comment type="similarity">
    <text evidence="2">Belongs to the trans-sulfuration enzymes family. L-methionine gamma-lyase subfamily.</text>
</comment>
<reference evidence="9 10" key="1">
    <citation type="submission" date="2023-07" db="EMBL/GenBank/DDBJ databases">
        <title>Genomic Encyclopedia of Type Strains, Phase IV (KMG-IV): sequencing the most valuable type-strain genomes for metagenomic binning, comparative biology and taxonomic classification.</title>
        <authorList>
            <person name="Goeker M."/>
        </authorList>
    </citation>
    <scope>NUCLEOTIDE SEQUENCE [LARGE SCALE GENOMIC DNA]</scope>
    <source>
        <strain evidence="9 10">DSM 23494</strain>
    </source>
</reference>
<dbReference type="PANTHER" id="PTHR11808:SF80">
    <property type="entry name" value="CYSTATHIONINE GAMMA-LYASE"/>
    <property type="match status" value="1"/>
</dbReference>
<evidence type="ECO:0000256" key="1">
    <source>
        <dbReference type="ARBA" id="ARBA00001933"/>
    </source>
</evidence>
<keyword evidence="5 8" id="KW-0663">Pyridoxal phosphate</keyword>
<dbReference type="Gene3D" id="3.90.1150.10">
    <property type="entry name" value="Aspartate Aminotransferase, domain 1"/>
    <property type="match status" value="1"/>
</dbReference>
<evidence type="ECO:0000256" key="6">
    <source>
        <dbReference type="ARBA" id="ARBA00023239"/>
    </source>
</evidence>
<comment type="caution">
    <text evidence="9">The sequence shown here is derived from an EMBL/GenBank/DDBJ whole genome shotgun (WGS) entry which is preliminary data.</text>
</comment>
<dbReference type="Proteomes" id="UP001238088">
    <property type="component" value="Unassembled WGS sequence"/>
</dbReference>
<comment type="catalytic activity">
    <reaction evidence="7">
        <text>L-methionine + H2O = methanethiol + 2-oxobutanoate + NH4(+)</text>
        <dbReference type="Rhea" id="RHEA:23800"/>
        <dbReference type="ChEBI" id="CHEBI:15377"/>
        <dbReference type="ChEBI" id="CHEBI:16007"/>
        <dbReference type="ChEBI" id="CHEBI:16763"/>
        <dbReference type="ChEBI" id="CHEBI:28938"/>
        <dbReference type="ChEBI" id="CHEBI:57844"/>
        <dbReference type="EC" id="4.4.1.11"/>
    </reaction>
</comment>
<dbReference type="InterPro" id="IPR015424">
    <property type="entry name" value="PyrdxlP-dep_Trfase"/>
</dbReference>